<reference evidence="2 3" key="1">
    <citation type="submission" date="2016-11" db="EMBL/GenBank/DDBJ databases">
        <authorList>
            <consortium name="Pathogen Informatics"/>
        </authorList>
    </citation>
    <scope>NUCLEOTIDE SEQUENCE [LARGE SCALE GENOMIC DNA]</scope>
    <source>
        <strain evidence="2 3">911</strain>
    </source>
</reference>
<protein>
    <recommendedName>
        <fullName evidence="4">HNH endonuclease</fullName>
    </recommendedName>
</protein>
<evidence type="ECO:0000313" key="2">
    <source>
        <dbReference type="EMBL" id="SKM29252.1"/>
    </source>
</evidence>
<dbReference type="Proteomes" id="UP000190074">
    <property type="component" value="Unassembled WGS sequence"/>
</dbReference>
<proteinExistence type="predicted"/>
<sequence>MAPARPSTTSKGLGWRHRQAREALLRNHIDGTSCDWCGRPMYVDRTLNWDYNPEATNPDSGKLHADHGSTSRADAVRTGTPIPPPDRLLHGACNIQRGSGGNDHLAAACRPSDSASDLLIGWPW</sequence>
<feature type="region of interest" description="Disordered" evidence="1">
    <location>
        <begin position="54"/>
        <end position="87"/>
    </location>
</feature>
<evidence type="ECO:0000256" key="1">
    <source>
        <dbReference type="SAM" id="MobiDB-lite"/>
    </source>
</evidence>
<dbReference type="RefSeq" id="WP_079626766.1">
    <property type="nucleotide sequence ID" value="NZ_FVGW01000006.1"/>
</dbReference>
<gene>
    <name evidence="2" type="ORF">SAMEA2259716_03387</name>
</gene>
<dbReference type="EMBL" id="FVGW01000006">
    <property type="protein sequence ID" value="SKM29252.1"/>
    <property type="molecule type" value="Genomic_DNA"/>
</dbReference>
<name>A0A1U0WS09_9MYCO</name>
<organism evidence="2 3">
    <name type="scientific">Mycobacteroides abscessus subsp. massiliense</name>
    <dbReference type="NCBI Taxonomy" id="1962118"/>
    <lineage>
        <taxon>Bacteria</taxon>
        <taxon>Bacillati</taxon>
        <taxon>Actinomycetota</taxon>
        <taxon>Actinomycetes</taxon>
        <taxon>Mycobacteriales</taxon>
        <taxon>Mycobacteriaceae</taxon>
        <taxon>Mycobacteroides</taxon>
        <taxon>Mycobacteroides abscessus</taxon>
    </lineage>
</organism>
<accession>A0A1U0WS09</accession>
<evidence type="ECO:0008006" key="4">
    <source>
        <dbReference type="Google" id="ProtNLM"/>
    </source>
</evidence>
<evidence type="ECO:0000313" key="3">
    <source>
        <dbReference type="Proteomes" id="UP000190074"/>
    </source>
</evidence>
<dbReference type="AlphaFoldDB" id="A0A1U0WS09"/>